<dbReference type="Pfam" id="PF07002">
    <property type="entry name" value="Copine"/>
    <property type="match status" value="1"/>
</dbReference>
<evidence type="ECO:0000256" key="2">
    <source>
        <dbReference type="ARBA" id="ARBA00022737"/>
    </source>
</evidence>
<name>A0A9D4TZC5_CHLVU</name>
<keyword evidence="2" id="KW-0677">Repeat</keyword>
<evidence type="ECO:0000259" key="3">
    <source>
        <dbReference type="PROSITE" id="PS50004"/>
    </source>
</evidence>
<evidence type="ECO:0000256" key="1">
    <source>
        <dbReference type="ARBA" id="ARBA00009048"/>
    </source>
</evidence>
<protein>
    <recommendedName>
        <fullName evidence="3">C2 domain-containing protein</fullName>
    </recommendedName>
</protein>
<feature type="domain" description="C2" evidence="3">
    <location>
        <begin position="30"/>
        <end position="166"/>
    </location>
</feature>
<comment type="caution">
    <text evidence="4">The sequence shown here is derived from an EMBL/GenBank/DDBJ whole genome shotgun (WGS) entry which is preliminary data.</text>
</comment>
<dbReference type="Proteomes" id="UP001055712">
    <property type="component" value="Unassembled WGS sequence"/>
</dbReference>
<keyword evidence="5" id="KW-1185">Reference proteome</keyword>
<dbReference type="InterPro" id="IPR000008">
    <property type="entry name" value="C2_dom"/>
</dbReference>
<reference evidence="4" key="1">
    <citation type="journal article" date="2019" name="Plant J.">
        <title>Chlorella vulgaris genome assembly and annotation reveals the molecular basis for metabolic acclimation to high light conditions.</title>
        <authorList>
            <person name="Cecchin M."/>
            <person name="Marcolungo L."/>
            <person name="Rossato M."/>
            <person name="Girolomoni L."/>
            <person name="Cosentino E."/>
            <person name="Cuine S."/>
            <person name="Li-Beisson Y."/>
            <person name="Delledonne M."/>
            <person name="Ballottari M."/>
        </authorList>
    </citation>
    <scope>NUCLEOTIDE SEQUENCE</scope>
    <source>
        <strain evidence="4">211/11P</strain>
    </source>
</reference>
<dbReference type="InterPro" id="IPR045052">
    <property type="entry name" value="Copine"/>
</dbReference>
<dbReference type="EMBL" id="SIDB01000001">
    <property type="protein sequence ID" value="KAI3438513.1"/>
    <property type="molecule type" value="Genomic_DNA"/>
</dbReference>
<dbReference type="SMART" id="SM00327">
    <property type="entry name" value="VWA"/>
    <property type="match status" value="1"/>
</dbReference>
<dbReference type="PROSITE" id="PS50004">
    <property type="entry name" value="C2"/>
    <property type="match status" value="2"/>
</dbReference>
<dbReference type="AlphaFoldDB" id="A0A9D4TZC5"/>
<dbReference type="Pfam" id="PF00168">
    <property type="entry name" value="C2"/>
    <property type="match status" value="2"/>
</dbReference>
<organism evidence="4 5">
    <name type="scientific">Chlorella vulgaris</name>
    <name type="common">Green alga</name>
    <dbReference type="NCBI Taxonomy" id="3077"/>
    <lineage>
        <taxon>Eukaryota</taxon>
        <taxon>Viridiplantae</taxon>
        <taxon>Chlorophyta</taxon>
        <taxon>core chlorophytes</taxon>
        <taxon>Trebouxiophyceae</taxon>
        <taxon>Chlorellales</taxon>
        <taxon>Chlorellaceae</taxon>
        <taxon>Chlorella clade</taxon>
        <taxon>Chlorella</taxon>
    </lineage>
</organism>
<dbReference type="SUPFAM" id="SSF53300">
    <property type="entry name" value="vWA-like"/>
    <property type="match status" value="1"/>
</dbReference>
<dbReference type="GO" id="GO:0005886">
    <property type="term" value="C:plasma membrane"/>
    <property type="evidence" value="ECO:0007669"/>
    <property type="project" value="TreeGrafter"/>
</dbReference>
<evidence type="ECO:0000313" key="4">
    <source>
        <dbReference type="EMBL" id="KAI3438513.1"/>
    </source>
</evidence>
<dbReference type="InterPro" id="IPR036465">
    <property type="entry name" value="vWFA_dom_sf"/>
</dbReference>
<accession>A0A9D4TZC5</accession>
<dbReference type="PANTHER" id="PTHR10857:SF106">
    <property type="entry name" value="C2 DOMAIN-CONTAINING PROTEIN"/>
    <property type="match status" value="1"/>
</dbReference>
<dbReference type="SUPFAM" id="SSF49562">
    <property type="entry name" value="C2 domain (Calcium/lipid-binding domain, CaLB)"/>
    <property type="match status" value="2"/>
</dbReference>
<dbReference type="InterPro" id="IPR037768">
    <property type="entry name" value="C2B_Copine"/>
</dbReference>
<reference evidence="4" key="2">
    <citation type="submission" date="2020-11" db="EMBL/GenBank/DDBJ databases">
        <authorList>
            <person name="Cecchin M."/>
            <person name="Marcolungo L."/>
            <person name="Rossato M."/>
            <person name="Girolomoni L."/>
            <person name="Cosentino E."/>
            <person name="Cuine S."/>
            <person name="Li-Beisson Y."/>
            <person name="Delledonne M."/>
            <person name="Ballottari M."/>
        </authorList>
    </citation>
    <scope>NUCLEOTIDE SEQUENCE</scope>
    <source>
        <strain evidence="4">211/11P</strain>
        <tissue evidence="4">Whole cell</tissue>
    </source>
</reference>
<dbReference type="CDD" id="cd04047">
    <property type="entry name" value="C2B_Copine"/>
    <property type="match status" value="1"/>
</dbReference>
<feature type="domain" description="C2" evidence="3">
    <location>
        <begin position="171"/>
        <end position="302"/>
    </location>
</feature>
<dbReference type="OrthoDB" id="5855668at2759"/>
<gene>
    <name evidence="4" type="ORF">D9Q98_000941</name>
</gene>
<dbReference type="InterPro" id="IPR010734">
    <property type="entry name" value="Copine_C"/>
</dbReference>
<dbReference type="SMART" id="SM00239">
    <property type="entry name" value="C2"/>
    <property type="match status" value="2"/>
</dbReference>
<dbReference type="CDD" id="cd04048">
    <property type="entry name" value="C2A_Copine"/>
    <property type="match status" value="1"/>
</dbReference>
<dbReference type="Gene3D" id="2.60.40.150">
    <property type="entry name" value="C2 domain"/>
    <property type="match status" value="2"/>
</dbReference>
<comment type="similarity">
    <text evidence="1">Belongs to the copine family.</text>
</comment>
<dbReference type="GO" id="GO:0005544">
    <property type="term" value="F:calcium-dependent phospholipid binding"/>
    <property type="evidence" value="ECO:0007669"/>
    <property type="project" value="InterPro"/>
</dbReference>
<dbReference type="GO" id="GO:0071277">
    <property type="term" value="P:cellular response to calcium ion"/>
    <property type="evidence" value="ECO:0007669"/>
    <property type="project" value="TreeGrafter"/>
</dbReference>
<dbReference type="PANTHER" id="PTHR10857">
    <property type="entry name" value="COPINE"/>
    <property type="match status" value="1"/>
</dbReference>
<evidence type="ECO:0000313" key="5">
    <source>
        <dbReference type="Proteomes" id="UP001055712"/>
    </source>
</evidence>
<dbReference type="InterPro" id="IPR035892">
    <property type="entry name" value="C2_domain_sf"/>
</dbReference>
<proteinExistence type="inferred from homology"/>
<dbReference type="InterPro" id="IPR002035">
    <property type="entry name" value="VWF_A"/>
</dbReference>
<sequence>MHRGMGCVNSVDDKQAVGTLKAANASSGQWQAEAAAAVAELLGPSTAVAVEVSVKCRNLRDLDTFSKSDPMCVLLESDSPAGGGARQWSEVARSDIVANNLNPDFPAPLNITYKFEQLQPMKLVVWDVDVGAKDPAAVQLASSDFLGECEFLLSDLLTLGGKTLTIQMKDRAGRPIPGCTALLSGEELPMSNAVVSMCLGATKLDNVETFSKSDPFVRVSKMRESGTWIPVLKTEVIPNNLNPTWKPFKASMSQLCNCDVHRPLLLEVFDAEKNGSHQFIGSWQGSLQALQDAANQAQGLPLVNPKKKAGRADYVSSGTLHVKSCSIVARPSFLDYIRGGCSLNFLVGIDFTASNGAPSDPLSLHYTGRGKSVYEKAIAAVGAVLEGYDTDKQFPAFGFGAALPPSGAANHCFPLNGMPGSPEVEGIQGILQAYRQVVHSVRLSGPTLFAPIIAEAARIASQPSSSLEYFVLLILTDGCIMDMQNTVNAIVQASRLPLSLLIVGVGDEDFTSMEVLDGDEQRLKSSTGQLAARDLVQFVPFRDGDLGGGGRKRQRDAAEELASELLAELPGQLVEFYFDIMHISPPDRATAPLPPPAVAAGGFY</sequence>